<dbReference type="InterPro" id="IPR000835">
    <property type="entry name" value="HTH_MarR-typ"/>
</dbReference>
<keyword evidence="4" id="KW-0238">DNA-binding</keyword>
<dbReference type="Proteomes" id="UP000292648">
    <property type="component" value="Unassembled WGS sequence"/>
</dbReference>
<evidence type="ECO:0000313" key="9">
    <source>
        <dbReference type="Proteomes" id="UP000236162"/>
    </source>
</evidence>
<gene>
    <name evidence="7" type="primary">marR_16</name>
    <name evidence="8" type="ORF">EUZ87_15470</name>
    <name evidence="7" type="ORF">LPPLD21_02146</name>
</gene>
<comment type="subcellular location">
    <subcellularLocation>
        <location evidence="1">Cytoplasm</location>
    </subcellularLocation>
</comment>
<dbReference type="InterPro" id="IPR036390">
    <property type="entry name" value="WH_DNA-bd_sf"/>
</dbReference>
<comment type="caution">
    <text evidence="8">The sequence shown here is derived from an EMBL/GenBank/DDBJ whole genome shotgun (WGS) entry which is preliminary data.</text>
</comment>
<evidence type="ECO:0000313" key="8">
    <source>
        <dbReference type="EMBL" id="TBX37592.1"/>
    </source>
</evidence>
<dbReference type="PANTHER" id="PTHR33164:SF5">
    <property type="entry name" value="ORGANIC HYDROPEROXIDE RESISTANCE TRANSCRIPTIONAL REGULATOR"/>
    <property type="match status" value="1"/>
</dbReference>
<evidence type="ECO:0000256" key="1">
    <source>
        <dbReference type="ARBA" id="ARBA00004496"/>
    </source>
</evidence>
<dbReference type="GO" id="GO:0003700">
    <property type="term" value="F:DNA-binding transcription factor activity"/>
    <property type="evidence" value="ECO:0007669"/>
    <property type="project" value="InterPro"/>
</dbReference>
<dbReference type="InterPro" id="IPR039422">
    <property type="entry name" value="MarR/SlyA-like"/>
</dbReference>
<dbReference type="Pfam" id="PF22381">
    <property type="entry name" value="Staph_reg_Sar_Rot"/>
    <property type="match status" value="1"/>
</dbReference>
<dbReference type="GO" id="GO:0005737">
    <property type="term" value="C:cytoplasm"/>
    <property type="evidence" value="ECO:0007669"/>
    <property type="project" value="UniProtKB-SubCell"/>
</dbReference>
<dbReference type="Gene3D" id="1.10.10.10">
    <property type="entry name" value="Winged helix-like DNA-binding domain superfamily/Winged helix DNA-binding domain"/>
    <property type="match status" value="1"/>
</dbReference>
<keyword evidence="9" id="KW-1185">Reference proteome</keyword>
<keyword evidence="5" id="KW-0804">Transcription</keyword>
<dbReference type="AlphaFoldDB" id="A0A2I9CXP4"/>
<dbReference type="Proteomes" id="UP000236162">
    <property type="component" value="Unassembled WGS sequence"/>
</dbReference>
<sequence>MSAKEIRSLEDHFCFSVYATSHAIQRLYKSVLVKHGLTYPQYLVLVVLYEQKNMSVKQIGQQLNLGTGTTTPLLKRMEKLELVTRKRNPNDERGTLIALTSKGEQERLVLKDLPSLLVDHTDLTDQEWDQLTSLMNKLMTEIVE</sequence>
<dbReference type="InterPro" id="IPR055166">
    <property type="entry name" value="Transc_reg_Sar_Rot_HTH"/>
</dbReference>
<proteinExistence type="predicted"/>
<dbReference type="SMART" id="SM00347">
    <property type="entry name" value="HTH_MARR"/>
    <property type="match status" value="1"/>
</dbReference>
<dbReference type="GeneID" id="79808805"/>
<evidence type="ECO:0000256" key="5">
    <source>
        <dbReference type="ARBA" id="ARBA00023163"/>
    </source>
</evidence>
<evidence type="ECO:0000256" key="3">
    <source>
        <dbReference type="ARBA" id="ARBA00023015"/>
    </source>
</evidence>
<dbReference type="EMBL" id="BDOR01000012">
    <property type="protein sequence ID" value="GBF02596.1"/>
    <property type="molecule type" value="Genomic_DNA"/>
</dbReference>
<reference evidence="8 10" key="2">
    <citation type="submission" date="2019-01" db="EMBL/GenBank/DDBJ databases">
        <title>Draft genome sequence of Lactobacillus paraplantarum OSY-TC318, a Producer of the novel lantibiotic Paraplantaracin TC318.</title>
        <authorList>
            <person name="Hussein W.E."/>
            <person name="Huang E."/>
            <person name="Yousef A.E."/>
        </authorList>
    </citation>
    <scope>NUCLEOTIDE SEQUENCE [LARGE SCALE GENOMIC DNA]</scope>
    <source>
        <strain evidence="8 10">OSY-TC318</strain>
    </source>
</reference>
<evidence type="ECO:0000256" key="2">
    <source>
        <dbReference type="ARBA" id="ARBA00022490"/>
    </source>
</evidence>
<dbReference type="EMBL" id="SEHH01000142">
    <property type="protein sequence ID" value="TBX37592.1"/>
    <property type="molecule type" value="Genomic_DNA"/>
</dbReference>
<keyword evidence="3" id="KW-0805">Transcription regulation</keyword>
<evidence type="ECO:0000259" key="6">
    <source>
        <dbReference type="PROSITE" id="PS50995"/>
    </source>
</evidence>
<dbReference type="PANTHER" id="PTHR33164">
    <property type="entry name" value="TRANSCRIPTIONAL REGULATOR, MARR FAMILY"/>
    <property type="match status" value="1"/>
</dbReference>
<reference evidence="7 9" key="1">
    <citation type="submission" date="2017-04" db="EMBL/GenBank/DDBJ databases">
        <title>In vitro and in silico characterization of Lactobacillus paraplantarum D2-1, a starter culture for soymilk fermentation.</title>
        <authorList>
            <person name="Endo A."/>
            <person name="Sasaki F."/>
            <person name="Maeno S."/>
            <person name="Kanesaki Y."/>
            <person name="Kubota E."/>
            <person name="Torres G.A."/>
            <person name="Tomita S."/>
            <person name="Nakagawa J."/>
        </authorList>
    </citation>
    <scope>NUCLEOTIDE SEQUENCE [LARGE SCALE GENOMIC DNA]</scope>
    <source>
        <strain evidence="7 9">D2-1</strain>
    </source>
</reference>
<dbReference type="SUPFAM" id="SSF46785">
    <property type="entry name" value="Winged helix' DNA-binding domain"/>
    <property type="match status" value="1"/>
</dbReference>
<evidence type="ECO:0000313" key="7">
    <source>
        <dbReference type="EMBL" id="GBF02596.1"/>
    </source>
</evidence>
<keyword evidence="2" id="KW-0963">Cytoplasm</keyword>
<evidence type="ECO:0000256" key="4">
    <source>
        <dbReference type="ARBA" id="ARBA00023125"/>
    </source>
</evidence>
<dbReference type="PROSITE" id="PS50995">
    <property type="entry name" value="HTH_MARR_2"/>
    <property type="match status" value="1"/>
</dbReference>
<name>A0A2I9CXP4_9LACO</name>
<evidence type="ECO:0000313" key="10">
    <source>
        <dbReference type="Proteomes" id="UP000292648"/>
    </source>
</evidence>
<dbReference type="GO" id="GO:0006950">
    <property type="term" value="P:response to stress"/>
    <property type="evidence" value="ECO:0007669"/>
    <property type="project" value="TreeGrafter"/>
</dbReference>
<accession>A0A2I9CXP4</accession>
<dbReference type="RefSeq" id="WP_021730287.1">
    <property type="nucleotide sequence ID" value="NZ_AVAI01000034.1"/>
</dbReference>
<feature type="domain" description="HTH marR-type" evidence="6">
    <location>
        <begin position="10"/>
        <end position="140"/>
    </location>
</feature>
<protein>
    <submittedName>
        <fullName evidence="8">MarR family transcriptional regulator</fullName>
    </submittedName>
</protein>
<dbReference type="InterPro" id="IPR036388">
    <property type="entry name" value="WH-like_DNA-bd_sf"/>
</dbReference>
<organism evidence="8 10">
    <name type="scientific">Lactiplantibacillus paraplantarum</name>
    <dbReference type="NCBI Taxonomy" id="60520"/>
    <lineage>
        <taxon>Bacteria</taxon>
        <taxon>Bacillati</taxon>
        <taxon>Bacillota</taxon>
        <taxon>Bacilli</taxon>
        <taxon>Lactobacillales</taxon>
        <taxon>Lactobacillaceae</taxon>
        <taxon>Lactiplantibacillus</taxon>
    </lineage>
</organism>